<comment type="caution">
    <text evidence="14">The sequence shown here is derived from an EMBL/GenBank/DDBJ whole genome shotgun (WGS) entry which is preliminary data.</text>
</comment>
<dbReference type="FunFam" id="3.30.160.60:FF:000075">
    <property type="entry name" value="Putative zinc finger protein 536"/>
    <property type="match status" value="1"/>
</dbReference>
<dbReference type="SMART" id="SM00355">
    <property type="entry name" value="ZnF_C2H2"/>
    <property type="match status" value="2"/>
</dbReference>
<feature type="non-terminal residue" evidence="14">
    <location>
        <position position="106"/>
    </location>
</feature>
<sequence length="106" mass="12458">RRTDWALCLFFLLTGVNGSFKAFSRSFSSDVDASIRFPCPNQNCGRVFNWKRNLTRHLKYECGLQPRFKCPYCDYYGKLKGNVSKHLLRRHNNRKIYVVDLFQGTA</sequence>
<keyword evidence="5 11" id="KW-0863">Zinc-finger</keyword>
<evidence type="ECO:0000313" key="14">
    <source>
        <dbReference type="EMBL" id="KAG5317941.1"/>
    </source>
</evidence>
<feature type="signal peptide" evidence="12">
    <location>
        <begin position="1"/>
        <end position="18"/>
    </location>
</feature>
<evidence type="ECO:0000256" key="3">
    <source>
        <dbReference type="ARBA" id="ARBA00022723"/>
    </source>
</evidence>
<evidence type="ECO:0000256" key="10">
    <source>
        <dbReference type="ARBA" id="ARBA00023242"/>
    </source>
</evidence>
<dbReference type="Gene3D" id="3.30.160.60">
    <property type="entry name" value="Classic Zinc Finger"/>
    <property type="match status" value="1"/>
</dbReference>
<evidence type="ECO:0000259" key="13">
    <source>
        <dbReference type="PROSITE" id="PS50157"/>
    </source>
</evidence>
<dbReference type="Pfam" id="PF13909">
    <property type="entry name" value="zf-H2C2_5"/>
    <property type="match status" value="1"/>
</dbReference>
<feature type="chain" id="PRO_5032440156" evidence="12">
    <location>
        <begin position="19"/>
        <end position="106"/>
    </location>
</feature>
<evidence type="ECO:0000256" key="6">
    <source>
        <dbReference type="ARBA" id="ARBA00022833"/>
    </source>
</evidence>
<dbReference type="GO" id="GO:0008270">
    <property type="term" value="F:zinc ion binding"/>
    <property type="evidence" value="ECO:0007669"/>
    <property type="project" value="UniProtKB-KW"/>
</dbReference>
<keyword evidence="4" id="KW-0677">Repeat</keyword>
<evidence type="ECO:0000256" key="8">
    <source>
        <dbReference type="ARBA" id="ARBA00023125"/>
    </source>
</evidence>
<feature type="domain" description="C2H2-type" evidence="13">
    <location>
        <begin position="37"/>
        <end position="66"/>
    </location>
</feature>
<keyword evidence="10" id="KW-0539">Nucleus</keyword>
<evidence type="ECO:0000256" key="1">
    <source>
        <dbReference type="ARBA" id="ARBA00004123"/>
    </source>
</evidence>
<keyword evidence="8" id="KW-0238">DNA-binding</keyword>
<comment type="similarity">
    <text evidence="2">Belongs to the krueppel C2H2-type zinc-finger protein family.</text>
</comment>
<evidence type="ECO:0000313" key="15">
    <source>
        <dbReference type="Proteomes" id="UP000670152"/>
    </source>
</evidence>
<evidence type="ECO:0000256" key="4">
    <source>
        <dbReference type="ARBA" id="ARBA00022737"/>
    </source>
</evidence>
<evidence type="ECO:0000256" key="11">
    <source>
        <dbReference type="PROSITE-ProRule" id="PRU00042"/>
    </source>
</evidence>
<comment type="subcellular location">
    <subcellularLocation>
        <location evidence="1">Nucleus</location>
    </subcellularLocation>
</comment>
<dbReference type="AlphaFoldDB" id="A0A836FEW1"/>
<keyword evidence="6" id="KW-0862">Zinc</keyword>
<feature type="non-terminal residue" evidence="14">
    <location>
        <position position="1"/>
    </location>
</feature>
<organism evidence="14 15">
    <name type="scientific">Acromyrmex heyeri</name>
    <dbReference type="NCBI Taxonomy" id="230685"/>
    <lineage>
        <taxon>Eukaryota</taxon>
        <taxon>Metazoa</taxon>
        <taxon>Ecdysozoa</taxon>
        <taxon>Arthropoda</taxon>
        <taxon>Hexapoda</taxon>
        <taxon>Insecta</taxon>
        <taxon>Pterygota</taxon>
        <taxon>Neoptera</taxon>
        <taxon>Endopterygota</taxon>
        <taxon>Hymenoptera</taxon>
        <taxon>Apocrita</taxon>
        <taxon>Aculeata</taxon>
        <taxon>Formicoidea</taxon>
        <taxon>Formicidae</taxon>
        <taxon>Myrmicinae</taxon>
        <taxon>Acromyrmex</taxon>
    </lineage>
</organism>
<dbReference type="PROSITE" id="PS50157">
    <property type="entry name" value="ZINC_FINGER_C2H2_2"/>
    <property type="match status" value="1"/>
</dbReference>
<dbReference type="OrthoDB" id="7528181at2759"/>
<proteinExistence type="inferred from homology"/>
<keyword evidence="3" id="KW-0479">Metal-binding</keyword>
<reference evidence="14 15" key="1">
    <citation type="submission" date="2020-02" db="EMBL/GenBank/DDBJ databases">
        <title>Relaxed selection underlies rapid genomic changes in the transitions from sociality to social parasitism in ants.</title>
        <authorList>
            <person name="Bi X."/>
        </authorList>
    </citation>
    <scope>NUCLEOTIDE SEQUENCE [LARGE SCALE GENOMIC DNA]</scope>
    <source>
        <strain evidence="14">BGI-DK2014b</strain>
        <tissue evidence="14">Whole body</tissue>
    </source>
</reference>
<dbReference type="Proteomes" id="UP000670152">
    <property type="component" value="Unassembled WGS sequence"/>
</dbReference>
<dbReference type="EMBL" id="JAANIB010010918">
    <property type="protein sequence ID" value="KAG5317941.1"/>
    <property type="molecule type" value="Genomic_DNA"/>
</dbReference>
<dbReference type="InterPro" id="IPR013087">
    <property type="entry name" value="Znf_C2H2_type"/>
</dbReference>
<keyword evidence="7" id="KW-0805">Transcription regulation</keyword>
<evidence type="ECO:0000256" key="12">
    <source>
        <dbReference type="SAM" id="SignalP"/>
    </source>
</evidence>
<name>A0A836FEW1_9HYME</name>
<accession>A0A836FEW1</accession>
<dbReference type="GO" id="GO:0005634">
    <property type="term" value="C:nucleus"/>
    <property type="evidence" value="ECO:0007669"/>
    <property type="project" value="UniProtKB-SubCell"/>
</dbReference>
<evidence type="ECO:0000256" key="2">
    <source>
        <dbReference type="ARBA" id="ARBA00006991"/>
    </source>
</evidence>
<keyword evidence="15" id="KW-1185">Reference proteome</keyword>
<evidence type="ECO:0000256" key="7">
    <source>
        <dbReference type="ARBA" id="ARBA00023015"/>
    </source>
</evidence>
<dbReference type="GO" id="GO:0003677">
    <property type="term" value="F:DNA binding"/>
    <property type="evidence" value="ECO:0007669"/>
    <property type="project" value="UniProtKB-KW"/>
</dbReference>
<keyword evidence="9" id="KW-0804">Transcription</keyword>
<evidence type="ECO:0000256" key="5">
    <source>
        <dbReference type="ARBA" id="ARBA00022771"/>
    </source>
</evidence>
<protein>
    <submittedName>
        <fullName evidence="14">LOLA3 protein</fullName>
    </submittedName>
</protein>
<evidence type="ECO:0000256" key="9">
    <source>
        <dbReference type="ARBA" id="ARBA00023163"/>
    </source>
</evidence>
<keyword evidence="12" id="KW-0732">Signal</keyword>
<gene>
    <name evidence="14" type="primary">Lola_12</name>
    <name evidence="14" type="ORF">G6Z77_0004714</name>
</gene>